<reference evidence="6 7" key="1">
    <citation type="submission" date="2019-06" db="EMBL/GenBank/DDBJ databases">
        <title>Sequencing the genomes of 1000 actinobacteria strains.</title>
        <authorList>
            <person name="Klenk H.-P."/>
        </authorList>
    </citation>
    <scope>NUCLEOTIDE SEQUENCE [LARGE SCALE GENOMIC DNA]</scope>
    <source>
        <strain evidence="6 7">DSM 102200</strain>
    </source>
</reference>
<dbReference type="Gene3D" id="3.40.190.290">
    <property type="match status" value="1"/>
</dbReference>
<dbReference type="InterPro" id="IPR005119">
    <property type="entry name" value="LysR_subst-bd"/>
</dbReference>
<feature type="domain" description="HTH lysR-type" evidence="5">
    <location>
        <begin position="1"/>
        <end position="58"/>
    </location>
</feature>
<evidence type="ECO:0000256" key="3">
    <source>
        <dbReference type="ARBA" id="ARBA00023125"/>
    </source>
</evidence>
<dbReference type="Pfam" id="PF00126">
    <property type="entry name" value="HTH_1"/>
    <property type="match status" value="1"/>
</dbReference>
<dbReference type="GO" id="GO:0003700">
    <property type="term" value="F:DNA-binding transcription factor activity"/>
    <property type="evidence" value="ECO:0007669"/>
    <property type="project" value="InterPro"/>
</dbReference>
<keyword evidence="3 6" id="KW-0238">DNA-binding</keyword>
<accession>A0A543CTJ9</accession>
<keyword evidence="2" id="KW-0805">Transcription regulation</keyword>
<dbReference type="OrthoDB" id="3181812at2"/>
<comment type="caution">
    <text evidence="6">The sequence shown here is derived from an EMBL/GenBank/DDBJ whole genome shotgun (WGS) entry which is preliminary data.</text>
</comment>
<evidence type="ECO:0000259" key="5">
    <source>
        <dbReference type="PROSITE" id="PS50931"/>
    </source>
</evidence>
<proteinExistence type="inferred from homology"/>
<dbReference type="Pfam" id="PF03466">
    <property type="entry name" value="LysR_substrate"/>
    <property type="match status" value="1"/>
</dbReference>
<dbReference type="SUPFAM" id="SSF46785">
    <property type="entry name" value="Winged helix' DNA-binding domain"/>
    <property type="match status" value="1"/>
</dbReference>
<dbReference type="Gene3D" id="1.10.10.10">
    <property type="entry name" value="Winged helix-like DNA-binding domain superfamily/Winged helix DNA-binding domain"/>
    <property type="match status" value="1"/>
</dbReference>
<dbReference type="FunFam" id="1.10.10.10:FF:000001">
    <property type="entry name" value="LysR family transcriptional regulator"/>
    <property type="match status" value="1"/>
</dbReference>
<dbReference type="GO" id="GO:0005829">
    <property type="term" value="C:cytosol"/>
    <property type="evidence" value="ECO:0007669"/>
    <property type="project" value="TreeGrafter"/>
</dbReference>
<dbReference type="PRINTS" id="PR00039">
    <property type="entry name" value="HTHLYSR"/>
</dbReference>
<dbReference type="PROSITE" id="PS50931">
    <property type="entry name" value="HTH_LYSR"/>
    <property type="match status" value="1"/>
</dbReference>
<organism evidence="6 7">
    <name type="scientific">Actinoallomurus bryophytorum</name>
    <dbReference type="NCBI Taxonomy" id="1490222"/>
    <lineage>
        <taxon>Bacteria</taxon>
        <taxon>Bacillati</taxon>
        <taxon>Actinomycetota</taxon>
        <taxon>Actinomycetes</taxon>
        <taxon>Streptosporangiales</taxon>
        <taxon>Thermomonosporaceae</taxon>
        <taxon>Actinoallomurus</taxon>
    </lineage>
</organism>
<dbReference type="InterPro" id="IPR036390">
    <property type="entry name" value="WH_DNA-bd_sf"/>
</dbReference>
<name>A0A543CTJ9_9ACTN</name>
<protein>
    <submittedName>
        <fullName evidence="6">DNA-binding transcriptional LysR family regulator</fullName>
    </submittedName>
</protein>
<evidence type="ECO:0000256" key="2">
    <source>
        <dbReference type="ARBA" id="ARBA00023015"/>
    </source>
</evidence>
<comment type="similarity">
    <text evidence="1">Belongs to the LysR transcriptional regulatory family.</text>
</comment>
<sequence>MERRQLEYFLAVIDAGGFTAAAAAQHVSQPGLSHAIKTLERELGAALFHRLPRGARLTAAGEVLAESARRIVRETEIARARVADVAGVVIGRLDLVALPGLLVDPLAETIGRFRALHPQVQIRIVPAETPATIREAVRGGTAELGMTDEEPGSGELAVDLVTDQEFLAVLPPGSAVPEGDLPLRTLLGMDVVTGPVGTTVRDFLAFHAAGLGIEVTPVVEVALRGSAAYLAIAGAGVAVLPLPMAEMCRSYGVILRSLDPPLRRNVYLLRRTGSLSPAARAMRALLLPDA</sequence>
<dbReference type="SUPFAM" id="SSF53850">
    <property type="entry name" value="Periplasmic binding protein-like II"/>
    <property type="match status" value="1"/>
</dbReference>
<dbReference type="PANTHER" id="PTHR30419">
    <property type="entry name" value="HTH-TYPE TRANSCRIPTIONAL REGULATOR YBHD"/>
    <property type="match status" value="1"/>
</dbReference>
<dbReference type="InterPro" id="IPR036388">
    <property type="entry name" value="WH-like_DNA-bd_sf"/>
</dbReference>
<evidence type="ECO:0000256" key="4">
    <source>
        <dbReference type="ARBA" id="ARBA00023163"/>
    </source>
</evidence>
<dbReference type="RefSeq" id="WP_141959962.1">
    <property type="nucleotide sequence ID" value="NZ_VFOZ01000001.1"/>
</dbReference>
<dbReference type="AlphaFoldDB" id="A0A543CTJ9"/>
<dbReference type="EMBL" id="VFOZ01000001">
    <property type="protein sequence ID" value="TQM00432.1"/>
    <property type="molecule type" value="Genomic_DNA"/>
</dbReference>
<evidence type="ECO:0000313" key="7">
    <source>
        <dbReference type="Proteomes" id="UP000316096"/>
    </source>
</evidence>
<evidence type="ECO:0000313" key="6">
    <source>
        <dbReference type="EMBL" id="TQM00432.1"/>
    </source>
</evidence>
<keyword evidence="7" id="KW-1185">Reference proteome</keyword>
<evidence type="ECO:0000256" key="1">
    <source>
        <dbReference type="ARBA" id="ARBA00009437"/>
    </source>
</evidence>
<gene>
    <name evidence="6" type="ORF">FB559_6145</name>
</gene>
<dbReference type="GO" id="GO:0003677">
    <property type="term" value="F:DNA binding"/>
    <property type="evidence" value="ECO:0007669"/>
    <property type="project" value="UniProtKB-KW"/>
</dbReference>
<dbReference type="InterPro" id="IPR000847">
    <property type="entry name" value="LysR_HTH_N"/>
</dbReference>
<keyword evidence="4" id="KW-0804">Transcription</keyword>
<dbReference type="InterPro" id="IPR050950">
    <property type="entry name" value="HTH-type_LysR_regulators"/>
</dbReference>
<dbReference type="Proteomes" id="UP000316096">
    <property type="component" value="Unassembled WGS sequence"/>
</dbReference>